<dbReference type="Gene3D" id="1.10.565.10">
    <property type="entry name" value="Retinoid X Receptor"/>
    <property type="match status" value="1"/>
</dbReference>
<dbReference type="GO" id="GO:0003700">
    <property type="term" value="F:DNA-binding transcription factor activity"/>
    <property type="evidence" value="ECO:0007669"/>
    <property type="project" value="InterPro"/>
</dbReference>
<dbReference type="PANTHER" id="PTHR45886:SF1">
    <property type="entry name" value="NUCLEAR HORMONE RECEPTOR FAMILY"/>
    <property type="match status" value="1"/>
</dbReference>
<keyword evidence="7" id="KW-0804">Transcription</keyword>
<evidence type="ECO:0000256" key="3">
    <source>
        <dbReference type="ARBA" id="ARBA00022771"/>
    </source>
</evidence>
<dbReference type="InterPro" id="IPR000536">
    <property type="entry name" value="Nucl_hrmn_rcpt_lig-bd"/>
</dbReference>
<dbReference type="SMART" id="SM00399">
    <property type="entry name" value="ZnF_C4"/>
    <property type="match status" value="1"/>
</dbReference>
<dbReference type="STRING" id="34508.A0A4U5LS37"/>
<evidence type="ECO:0000256" key="2">
    <source>
        <dbReference type="ARBA" id="ARBA00022723"/>
    </source>
</evidence>
<dbReference type="SMART" id="SM00430">
    <property type="entry name" value="HOLI"/>
    <property type="match status" value="1"/>
</dbReference>
<evidence type="ECO:0000256" key="6">
    <source>
        <dbReference type="ARBA" id="ARBA00023125"/>
    </source>
</evidence>
<reference evidence="11 12" key="2">
    <citation type="journal article" date="2019" name="G3 (Bethesda)">
        <title>Hybrid Assembly of the Genome of the Entomopathogenic Nematode Steinernema carpocapsae Identifies the X-Chromosome.</title>
        <authorList>
            <person name="Serra L."/>
            <person name="Macchietto M."/>
            <person name="Macias-Munoz A."/>
            <person name="McGill C.J."/>
            <person name="Rodriguez I.M."/>
            <person name="Rodriguez B."/>
            <person name="Murad R."/>
            <person name="Mortazavi A."/>
        </authorList>
    </citation>
    <scope>NUCLEOTIDE SEQUENCE [LARGE SCALE GENOMIC DNA]</scope>
    <source>
        <strain evidence="11 12">ALL</strain>
    </source>
</reference>
<keyword evidence="8" id="KW-0675">Receptor</keyword>
<dbReference type="PROSITE" id="PS51030">
    <property type="entry name" value="NUCLEAR_REC_DBD_2"/>
    <property type="match status" value="1"/>
</dbReference>
<dbReference type="AlphaFoldDB" id="A0A4U5LS37"/>
<evidence type="ECO:0000313" key="12">
    <source>
        <dbReference type="Proteomes" id="UP000298663"/>
    </source>
</evidence>
<keyword evidence="12" id="KW-1185">Reference proteome</keyword>
<reference evidence="11 12" key="1">
    <citation type="journal article" date="2015" name="Genome Biol.">
        <title>Comparative genomics of Steinernema reveals deeply conserved gene regulatory networks.</title>
        <authorList>
            <person name="Dillman A.R."/>
            <person name="Macchietto M."/>
            <person name="Porter C.F."/>
            <person name="Rogers A."/>
            <person name="Williams B."/>
            <person name="Antoshechkin I."/>
            <person name="Lee M.M."/>
            <person name="Goodwin Z."/>
            <person name="Lu X."/>
            <person name="Lewis E.E."/>
            <person name="Goodrich-Blair H."/>
            <person name="Stock S.P."/>
            <person name="Adams B.J."/>
            <person name="Sternberg P.W."/>
            <person name="Mortazavi A."/>
        </authorList>
    </citation>
    <scope>NUCLEOTIDE SEQUENCE [LARGE SCALE GENOMIC DNA]</scope>
    <source>
        <strain evidence="11 12">ALL</strain>
    </source>
</reference>
<sequence>MEVLRSVDKRSDTIPPSVCLVCNRSASCFYYGVPSCSSCKAFFRRQVLIGRTLACKNGGTCRTVYGTTFCASCRFTKCIQVGMQAKEVGNSSQKLQPMIQTFDSTLCLKIKDMVYIEEKILRLRRSTFFPYNADKTLFEFYRAPCSLNESDKYQVVAVWPKQETWLTYNPILAKKGQKMWIYMDVVLAIDFYKTLGIMKQLSLQDQMALIKGTVVPLCQFLATCDAYFRGHDRVIHPDGMVPFCNLGEDPVTKPVQEGMVQACFATQISIEKVVLLKVIIALNSAARGLSPEARAILEEERLIHLKAVIKLVQTESRGTEWIHKFQQLYDFVNRSLAGNGHLSNIIYTRLLPALNEKSAFSQLWIDLWF</sequence>
<gene>
    <name evidence="11" type="ORF">L596_030228</name>
</gene>
<dbReference type="GO" id="GO:0043565">
    <property type="term" value="F:sequence-specific DNA binding"/>
    <property type="evidence" value="ECO:0007669"/>
    <property type="project" value="InterPro"/>
</dbReference>
<keyword evidence="9" id="KW-0539">Nucleus</keyword>
<name>A0A4U5LS37_STECR</name>
<keyword evidence="5" id="KW-0805">Transcription regulation</keyword>
<keyword evidence="6" id="KW-0238">DNA-binding</keyword>
<dbReference type="Pfam" id="PF00105">
    <property type="entry name" value="zf-C4"/>
    <property type="match status" value="1"/>
</dbReference>
<dbReference type="Proteomes" id="UP000298663">
    <property type="component" value="Unassembled WGS sequence"/>
</dbReference>
<comment type="caution">
    <text evidence="11">The sequence shown here is derived from an EMBL/GenBank/DDBJ whole genome shotgun (WGS) entry which is preliminary data.</text>
</comment>
<dbReference type="InterPro" id="IPR013088">
    <property type="entry name" value="Znf_NHR/GATA"/>
</dbReference>
<accession>A0A4U5LS37</accession>
<keyword evidence="4" id="KW-0862">Zinc</keyword>
<proteinExistence type="inferred from homology"/>
<feature type="domain" description="Nuclear receptor" evidence="10">
    <location>
        <begin position="16"/>
        <end position="90"/>
    </location>
</feature>
<dbReference type="Gene3D" id="3.30.50.10">
    <property type="entry name" value="Erythroid Transcription Factor GATA-1, subunit A"/>
    <property type="match status" value="1"/>
</dbReference>
<evidence type="ECO:0000256" key="1">
    <source>
        <dbReference type="ARBA" id="ARBA00005993"/>
    </source>
</evidence>
<dbReference type="EMBL" id="AZBU02000013">
    <property type="protein sequence ID" value="TKR58832.1"/>
    <property type="molecule type" value="Genomic_DNA"/>
</dbReference>
<evidence type="ECO:0000313" key="11">
    <source>
        <dbReference type="EMBL" id="TKR58832.1"/>
    </source>
</evidence>
<evidence type="ECO:0000256" key="9">
    <source>
        <dbReference type="ARBA" id="ARBA00023242"/>
    </source>
</evidence>
<dbReference type="InterPro" id="IPR035500">
    <property type="entry name" value="NHR-like_dom_sf"/>
</dbReference>
<dbReference type="PANTHER" id="PTHR45886">
    <property type="entry name" value="NUCLEAR HORMONE RECEPTOR FAMILY-RELATED-RELATED"/>
    <property type="match status" value="1"/>
</dbReference>
<keyword evidence="3" id="KW-0863">Zinc-finger</keyword>
<evidence type="ECO:0000259" key="10">
    <source>
        <dbReference type="PROSITE" id="PS51030"/>
    </source>
</evidence>
<dbReference type="InterPro" id="IPR001628">
    <property type="entry name" value="Znf_hrmn_rcpt"/>
</dbReference>
<comment type="similarity">
    <text evidence="1">Belongs to the nuclear hormone receptor family.</text>
</comment>
<dbReference type="OrthoDB" id="5773440at2759"/>
<dbReference type="GO" id="GO:0008270">
    <property type="term" value="F:zinc ion binding"/>
    <property type="evidence" value="ECO:0007669"/>
    <property type="project" value="UniProtKB-KW"/>
</dbReference>
<evidence type="ECO:0000256" key="5">
    <source>
        <dbReference type="ARBA" id="ARBA00023015"/>
    </source>
</evidence>
<dbReference type="SUPFAM" id="SSF57716">
    <property type="entry name" value="Glucocorticoid receptor-like (DNA-binding domain)"/>
    <property type="match status" value="1"/>
</dbReference>
<keyword evidence="2" id="KW-0479">Metal-binding</keyword>
<evidence type="ECO:0000256" key="4">
    <source>
        <dbReference type="ARBA" id="ARBA00022833"/>
    </source>
</evidence>
<dbReference type="PRINTS" id="PR00047">
    <property type="entry name" value="STROIDFINGER"/>
</dbReference>
<evidence type="ECO:0000256" key="7">
    <source>
        <dbReference type="ARBA" id="ARBA00023163"/>
    </source>
</evidence>
<organism evidence="11 12">
    <name type="scientific">Steinernema carpocapsae</name>
    <name type="common">Entomopathogenic nematode</name>
    <dbReference type="NCBI Taxonomy" id="34508"/>
    <lineage>
        <taxon>Eukaryota</taxon>
        <taxon>Metazoa</taxon>
        <taxon>Ecdysozoa</taxon>
        <taxon>Nematoda</taxon>
        <taxon>Chromadorea</taxon>
        <taxon>Rhabditida</taxon>
        <taxon>Tylenchina</taxon>
        <taxon>Panagrolaimomorpha</taxon>
        <taxon>Strongyloidoidea</taxon>
        <taxon>Steinernematidae</taxon>
        <taxon>Steinernema</taxon>
    </lineage>
</organism>
<protein>
    <recommendedName>
        <fullName evidence="10">Nuclear receptor domain-containing protein</fullName>
    </recommendedName>
</protein>
<dbReference type="SUPFAM" id="SSF48508">
    <property type="entry name" value="Nuclear receptor ligand-binding domain"/>
    <property type="match status" value="1"/>
</dbReference>
<evidence type="ECO:0000256" key="8">
    <source>
        <dbReference type="ARBA" id="ARBA00023170"/>
    </source>
</evidence>